<dbReference type="InterPro" id="IPR002129">
    <property type="entry name" value="PyrdxlP-dep_de-COase"/>
</dbReference>
<dbReference type="InterPro" id="IPR015421">
    <property type="entry name" value="PyrdxlP-dep_Trfase_major"/>
</dbReference>
<evidence type="ECO:0000256" key="5">
    <source>
        <dbReference type="PIRSR" id="PIRSR602129-50"/>
    </source>
</evidence>
<evidence type="ECO:0000256" key="1">
    <source>
        <dbReference type="ARBA" id="ARBA00001933"/>
    </source>
</evidence>
<dbReference type="GO" id="GO:0016831">
    <property type="term" value="F:carboxy-lyase activity"/>
    <property type="evidence" value="ECO:0007669"/>
    <property type="project" value="UniProtKB-KW"/>
</dbReference>
<dbReference type="GO" id="GO:0006520">
    <property type="term" value="P:amino acid metabolic process"/>
    <property type="evidence" value="ECO:0007669"/>
    <property type="project" value="InterPro"/>
</dbReference>
<gene>
    <name evidence="7" type="ORF">AD928_13630</name>
</gene>
<evidence type="ECO:0000256" key="3">
    <source>
        <dbReference type="ARBA" id="ARBA00022898"/>
    </source>
</evidence>
<evidence type="ECO:0000313" key="8">
    <source>
        <dbReference type="Proteomes" id="UP000075473"/>
    </source>
</evidence>
<evidence type="ECO:0000256" key="6">
    <source>
        <dbReference type="RuleBase" id="RU000382"/>
    </source>
</evidence>
<dbReference type="EMBL" id="LHZA01000157">
    <property type="protein sequence ID" value="KXU91756.1"/>
    <property type="molecule type" value="Genomic_DNA"/>
</dbReference>
<reference evidence="7 8" key="1">
    <citation type="submission" date="2015-06" db="EMBL/GenBank/DDBJ databases">
        <title>Improved classification and identification of acetic acid bacteria using matrix-assisted laser desorption/ionization time-of-flight mass spectrometry; Gluconobacter nephelii and Gluconobacter uchimurae are later heterotypic synonyms of Gluconobacter japonicus and Gluconobacter oxydans, respectively.</title>
        <authorList>
            <person name="Li L."/>
            <person name="Cleenwerck I."/>
            <person name="De Vuyst L."/>
            <person name="Vandamme P."/>
        </authorList>
    </citation>
    <scope>NUCLEOTIDE SEQUENCE [LARGE SCALE GENOMIC DNA]</scope>
    <source>
        <strain evidence="7 8">LMG 1625</strain>
    </source>
</reference>
<keyword evidence="3 5" id="KW-0663">Pyridoxal phosphate</keyword>
<dbReference type="GO" id="GO:0030170">
    <property type="term" value="F:pyridoxal phosphate binding"/>
    <property type="evidence" value="ECO:0007669"/>
    <property type="project" value="InterPro"/>
</dbReference>
<dbReference type="PATRIC" id="fig|178900.5.peg.477"/>
<comment type="cofactor">
    <cofactor evidence="1 5 6">
        <name>pyridoxal 5'-phosphate</name>
        <dbReference type="ChEBI" id="CHEBI:597326"/>
    </cofactor>
</comment>
<dbReference type="Gene3D" id="3.40.640.10">
    <property type="entry name" value="Type I PLP-dependent aspartate aminotransferase-like (Major domain)"/>
    <property type="match status" value="1"/>
</dbReference>
<evidence type="ECO:0000256" key="4">
    <source>
        <dbReference type="ARBA" id="ARBA00023239"/>
    </source>
</evidence>
<proteinExistence type="inferred from homology"/>
<organism evidence="7 8">
    <name type="scientific">Acetobacter cerevisiae</name>
    <dbReference type="NCBI Taxonomy" id="178900"/>
    <lineage>
        <taxon>Bacteria</taxon>
        <taxon>Pseudomonadati</taxon>
        <taxon>Pseudomonadota</taxon>
        <taxon>Alphaproteobacteria</taxon>
        <taxon>Acetobacterales</taxon>
        <taxon>Acetobacteraceae</taxon>
        <taxon>Acetobacter</taxon>
    </lineage>
</organism>
<comment type="caution">
    <text evidence="7">The sequence shown here is derived from an EMBL/GenBank/DDBJ whole genome shotgun (WGS) entry which is preliminary data.</text>
</comment>
<dbReference type="Pfam" id="PF00282">
    <property type="entry name" value="Pyridoxal_deC"/>
    <property type="match status" value="1"/>
</dbReference>
<dbReference type="PANTHER" id="PTHR11999">
    <property type="entry name" value="GROUP II PYRIDOXAL-5-PHOSPHATE DECARBOXYLASE"/>
    <property type="match status" value="1"/>
</dbReference>
<evidence type="ECO:0000313" key="7">
    <source>
        <dbReference type="EMBL" id="KXU91756.1"/>
    </source>
</evidence>
<name>A0A149Q3L2_9PROT</name>
<evidence type="ECO:0000256" key="2">
    <source>
        <dbReference type="ARBA" id="ARBA00022793"/>
    </source>
</evidence>
<dbReference type="Proteomes" id="UP000075473">
    <property type="component" value="Unassembled WGS sequence"/>
</dbReference>
<dbReference type="InterPro" id="IPR015424">
    <property type="entry name" value="PyrdxlP-dep_Trfase"/>
</dbReference>
<dbReference type="InterPro" id="IPR010977">
    <property type="entry name" value="Aromatic_deC"/>
</dbReference>
<feature type="modified residue" description="N6-(pyridoxal phosphate)lysine" evidence="5">
    <location>
        <position position="298"/>
    </location>
</feature>
<dbReference type="PANTHER" id="PTHR11999:SF70">
    <property type="entry name" value="MIP05841P"/>
    <property type="match status" value="1"/>
</dbReference>
<comment type="similarity">
    <text evidence="6">Belongs to the group II decarboxylase family.</text>
</comment>
<dbReference type="RefSeq" id="WP_062251078.1">
    <property type="nucleotide sequence ID" value="NZ_LHZA01000157.1"/>
</dbReference>
<keyword evidence="4 6" id="KW-0456">Lyase</keyword>
<dbReference type="AlphaFoldDB" id="A0A149Q3L2"/>
<dbReference type="SUPFAM" id="SSF53383">
    <property type="entry name" value="PLP-dependent transferases"/>
    <property type="match status" value="1"/>
</dbReference>
<dbReference type="PRINTS" id="PR00800">
    <property type="entry name" value="YHDCRBOXLASE"/>
</dbReference>
<sequence>MAGLDPENWDALRALGHRMLDEMLDNVQNVGSGPVWQPMPDTVRQGFRDAALPTQETSLTALYDQFSQSVTPYATGNRHPRFMGWVHGGGTAQGMLAELLAAGLNANLGGRDHAPIEVERMVIRWAATMLGFPETATGVLVTGSSMANFIAMITASRAVNGGLEMRSAGLAGRKLVGYAAQTAHGCIARAFDMAGLGTQALRRVPVDADFRMDMAALRQMVAADRAAGLEPFVVVGTAGTVDTGSIDPLTALAGFAEAENLWFHVDGAFGAMARLSPDYAPALAGMERANSIAFDFHKWAQTPYDAGCVLVREPGRQAAAFAQSLAYLSREDRGLAAGAPWFCDLGPDLSRGFRALKVWFTLASFGTERLGGVVSQCCAAAQHLAKRVQATPCLELLAPVTLNIVCFRVIASDTDEDSLNGELVKDLQESGVAAPSTTIVHGKRAIRAAIVNHRTVEADADLMLETLLDLAEKRLGQKLERQTA</sequence>
<dbReference type="GO" id="GO:0019752">
    <property type="term" value="P:carboxylic acid metabolic process"/>
    <property type="evidence" value="ECO:0007669"/>
    <property type="project" value="InterPro"/>
</dbReference>
<accession>A0A149Q3L2</accession>
<keyword evidence="2" id="KW-0210">Decarboxylase</keyword>
<dbReference type="Gene3D" id="3.90.1150.170">
    <property type="match status" value="2"/>
</dbReference>
<protein>
    <submittedName>
        <fullName evidence="7">Cytochrome D ubiquinol oxidase subunit I</fullName>
    </submittedName>
</protein>